<feature type="domain" description="Plasmid pRiA4b Orf3-like" evidence="1">
    <location>
        <begin position="2"/>
        <end position="42"/>
    </location>
</feature>
<dbReference type="InterPro" id="IPR012912">
    <property type="entry name" value="Plasmid_pRiA4b_Orf3-like"/>
</dbReference>
<accession>A0AB37UHY1</accession>
<evidence type="ECO:0000313" key="3">
    <source>
        <dbReference type="Proteomes" id="UP000282574"/>
    </source>
</evidence>
<dbReference type="AlphaFoldDB" id="A0AB37UHY1"/>
<evidence type="ECO:0000313" key="2">
    <source>
        <dbReference type="EMBL" id="RUT10986.1"/>
    </source>
</evidence>
<dbReference type="SUPFAM" id="SSF159941">
    <property type="entry name" value="MM3350-like"/>
    <property type="match status" value="1"/>
</dbReference>
<dbReference type="InterPro" id="IPR024047">
    <property type="entry name" value="MM3350-like_sf"/>
</dbReference>
<keyword evidence="3" id="KW-1185">Reference proteome</keyword>
<organism evidence="2 3">
    <name type="scientific">Chroococcidiopsis cubana SAG 39.79</name>
    <dbReference type="NCBI Taxonomy" id="388085"/>
    <lineage>
        <taxon>Bacteria</taxon>
        <taxon>Bacillati</taxon>
        <taxon>Cyanobacteriota</taxon>
        <taxon>Cyanophyceae</taxon>
        <taxon>Chroococcidiopsidales</taxon>
        <taxon>Chroococcidiopsidaceae</taxon>
        <taxon>Chroococcidiopsis</taxon>
    </lineage>
</organism>
<evidence type="ECO:0000259" key="1">
    <source>
        <dbReference type="Pfam" id="PF07929"/>
    </source>
</evidence>
<proteinExistence type="predicted"/>
<dbReference type="RefSeq" id="WP_084739144.1">
    <property type="nucleotide sequence ID" value="NZ_JAVKZF010000002.1"/>
</dbReference>
<reference evidence="2 3" key="1">
    <citation type="journal article" date="2019" name="Genome Biol. Evol.">
        <title>Day and night: Metabolic profiles and evolutionary relationships of six axenic non-marine cyanobacteria.</title>
        <authorList>
            <person name="Will S.E."/>
            <person name="Henke P."/>
            <person name="Boedeker C."/>
            <person name="Huang S."/>
            <person name="Brinkmann H."/>
            <person name="Rohde M."/>
            <person name="Jarek M."/>
            <person name="Friedl T."/>
            <person name="Seufert S."/>
            <person name="Schumacher M."/>
            <person name="Overmann J."/>
            <person name="Neumann-Schaal M."/>
            <person name="Petersen J."/>
        </authorList>
    </citation>
    <scope>NUCLEOTIDE SEQUENCE [LARGE SCALE GENOMIC DNA]</scope>
    <source>
        <strain evidence="2 3">SAG 39.79</strain>
    </source>
</reference>
<dbReference type="PANTHER" id="PTHR41878">
    <property type="entry name" value="LEXA REPRESSOR-RELATED"/>
    <property type="match status" value="1"/>
</dbReference>
<name>A0AB37UHY1_9CYAN</name>
<dbReference type="Proteomes" id="UP000282574">
    <property type="component" value="Unassembled WGS sequence"/>
</dbReference>
<dbReference type="Gene3D" id="3.10.290.30">
    <property type="entry name" value="MM3350-like"/>
    <property type="match status" value="1"/>
</dbReference>
<dbReference type="Pfam" id="PF07929">
    <property type="entry name" value="PRiA4_ORF3"/>
    <property type="match status" value="1"/>
</dbReference>
<dbReference type="EMBL" id="RSCK01000033">
    <property type="protein sequence ID" value="RUT10986.1"/>
    <property type="molecule type" value="Genomic_DNA"/>
</dbReference>
<protein>
    <recommendedName>
        <fullName evidence="1">Plasmid pRiA4b Orf3-like domain-containing protein</fullName>
    </recommendedName>
</protein>
<gene>
    <name evidence="2" type="ORF">DSM107010_37460</name>
</gene>
<dbReference type="PANTHER" id="PTHR41878:SF1">
    <property type="entry name" value="TNPR PROTEIN"/>
    <property type="match status" value="1"/>
</dbReference>
<comment type="caution">
    <text evidence="2">The sequence shown here is derived from an EMBL/GenBank/DDBJ whole genome shotgun (WGS) entry which is preliminary data.</text>
</comment>
<sequence length="57" mass="6492">MPAEPQTHYPLCLTGKRACPPEDCGGVWGYAEFLEAIQDPPEAFYLDQVNQQLKRIR</sequence>